<evidence type="ECO:0000256" key="16">
    <source>
        <dbReference type="ARBA" id="ARBA00023157"/>
    </source>
</evidence>
<evidence type="ECO:0000256" key="10">
    <source>
        <dbReference type="ARBA" id="ARBA00022927"/>
    </source>
</evidence>
<keyword evidence="11 19" id="KW-1133">Transmembrane helix</keyword>
<dbReference type="InterPro" id="IPR009011">
    <property type="entry name" value="Man6P_isomerase_rcpt-bd_dom_sf"/>
</dbReference>
<keyword evidence="17" id="KW-0968">Cytoplasmic vesicle</keyword>
<keyword evidence="7" id="KW-0813">Transport</keyword>
<accession>A0A2A9NZQ7</accession>
<feature type="compositionally biased region" description="Basic and acidic residues" evidence="18">
    <location>
        <begin position="201"/>
        <end position="227"/>
    </location>
</feature>
<keyword evidence="12" id="KW-0072">Autophagy</keyword>
<evidence type="ECO:0000256" key="12">
    <source>
        <dbReference type="ARBA" id="ARBA00023006"/>
    </source>
</evidence>
<evidence type="ECO:0000256" key="14">
    <source>
        <dbReference type="ARBA" id="ARBA00023128"/>
    </source>
</evidence>
<evidence type="ECO:0000256" key="8">
    <source>
        <dbReference type="ARBA" id="ARBA00022692"/>
    </source>
</evidence>
<protein>
    <recommendedName>
        <fullName evidence="6">Autophagy-related protein 27</fullName>
    </recommendedName>
</protein>
<evidence type="ECO:0000256" key="3">
    <source>
        <dbReference type="ARBA" id="ARBA00004472"/>
    </source>
</evidence>
<feature type="transmembrane region" description="Helical" evidence="19">
    <location>
        <begin position="235"/>
        <end position="256"/>
    </location>
</feature>
<evidence type="ECO:0000256" key="15">
    <source>
        <dbReference type="ARBA" id="ARBA00023136"/>
    </source>
</evidence>
<dbReference type="PANTHER" id="PTHR15071">
    <property type="entry name" value="MANNOSE-6-PHOSPHATE RECEPTOR FAMILY MEMBER"/>
    <property type="match status" value="1"/>
</dbReference>
<evidence type="ECO:0000256" key="17">
    <source>
        <dbReference type="ARBA" id="ARBA00023329"/>
    </source>
</evidence>
<dbReference type="Pfam" id="PF09451">
    <property type="entry name" value="ATG27"/>
    <property type="match status" value="1"/>
</dbReference>
<dbReference type="OrthoDB" id="29460at2759"/>
<evidence type="ECO:0000256" key="20">
    <source>
        <dbReference type="SAM" id="SignalP"/>
    </source>
</evidence>
<keyword evidence="10" id="KW-0653">Protein transport</keyword>
<reference evidence="22 23" key="1">
    <citation type="submission" date="2014-02" db="EMBL/GenBank/DDBJ databases">
        <title>Transposable element dynamics among asymbiotic and ectomycorrhizal Amanita fungi.</title>
        <authorList>
            <consortium name="DOE Joint Genome Institute"/>
            <person name="Hess J."/>
            <person name="Skrede I."/>
            <person name="Wolfe B."/>
            <person name="LaButti K."/>
            <person name="Ohm R.A."/>
            <person name="Grigoriev I.V."/>
            <person name="Pringle A."/>
        </authorList>
    </citation>
    <scope>NUCLEOTIDE SEQUENCE [LARGE SCALE GENOMIC DNA]</scope>
    <source>
        <strain evidence="22 23">SKay4041</strain>
    </source>
</reference>
<sequence>MNSHQSFTSTPNHWLLLIVLPSLFLYPHIALAENSPFNCHAITVDANKFDLSPLVGEHAVNRTRKMPPTEMVEALRFDLCEELKPLEGVSEGDQCPSGTRACLTTINQKKDADDRIVAVIPLTQTSTMSPSYSFDPSSKSLSITFSGAEYPQPSDSTSVKQSMHVKLICTSDTSSPPKFLSYDGARLSIEWSTPSACPQSDDGKHDTGKDGKGGDDNKNGDNDGSHQEENVGSGVGWFFLMLLLAFIAYFALGAYYNYSTYGARGLDLIPHRDFWQEVPYMLRDVISHLCSNVGTQRSRSGYIAV</sequence>
<dbReference type="PROSITE" id="PS51914">
    <property type="entry name" value="MRH"/>
    <property type="match status" value="1"/>
</dbReference>
<dbReference type="InterPro" id="IPR044865">
    <property type="entry name" value="MRH_dom"/>
</dbReference>
<dbReference type="GO" id="GO:0034045">
    <property type="term" value="C:phagophore assembly site membrane"/>
    <property type="evidence" value="ECO:0007669"/>
    <property type="project" value="UniProtKB-SubCell"/>
</dbReference>
<evidence type="ECO:0000256" key="2">
    <source>
        <dbReference type="ARBA" id="ARBA00004358"/>
    </source>
</evidence>
<evidence type="ECO:0000256" key="13">
    <source>
        <dbReference type="ARBA" id="ARBA00023034"/>
    </source>
</evidence>
<keyword evidence="15 19" id="KW-0472">Membrane</keyword>
<dbReference type="Proteomes" id="UP000242287">
    <property type="component" value="Unassembled WGS sequence"/>
</dbReference>
<dbReference type="GO" id="GO:0015031">
    <property type="term" value="P:protein transport"/>
    <property type="evidence" value="ECO:0007669"/>
    <property type="project" value="UniProtKB-KW"/>
</dbReference>
<feature type="region of interest" description="Disordered" evidence="18">
    <location>
        <begin position="193"/>
        <end position="227"/>
    </location>
</feature>
<dbReference type="AlphaFoldDB" id="A0A2A9NZQ7"/>
<evidence type="ECO:0000256" key="18">
    <source>
        <dbReference type="SAM" id="MobiDB-lite"/>
    </source>
</evidence>
<dbReference type="Gene3D" id="2.70.130.10">
    <property type="entry name" value="Mannose-6-phosphate receptor binding domain"/>
    <property type="match status" value="1"/>
</dbReference>
<organism evidence="22 23">
    <name type="scientific">Amanita thiersii Skay4041</name>
    <dbReference type="NCBI Taxonomy" id="703135"/>
    <lineage>
        <taxon>Eukaryota</taxon>
        <taxon>Fungi</taxon>
        <taxon>Dikarya</taxon>
        <taxon>Basidiomycota</taxon>
        <taxon>Agaricomycotina</taxon>
        <taxon>Agaricomycetes</taxon>
        <taxon>Agaricomycetidae</taxon>
        <taxon>Agaricales</taxon>
        <taxon>Pluteineae</taxon>
        <taxon>Amanitaceae</taxon>
        <taxon>Amanita</taxon>
    </lineage>
</organism>
<keyword evidence="16" id="KW-1015">Disulfide bond</keyword>
<dbReference type="GO" id="GO:0006914">
    <property type="term" value="P:autophagy"/>
    <property type="evidence" value="ECO:0007669"/>
    <property type="project" value="UniProtKB-KW"/>
</dbReference>
<dbReference type="GO" id="GO:0030659">
    <property type="term" value="C:cytoplasmic vesicle membrane"/>
    <property type="evidence" value="ECO:0007669"/>
    <property type="project" value="UniProtKB-SubCell"/>
</dbReference>
<feature type="chain" id="PRO_5013219353" description="Autophagy-related protein 27" evidence="20">
    <location>
        <begin position="33"/>
        <end position="305"/>
    </location>
</feature>
<gene>
    <name evidence="22" type="ORF">AMATHDRAFT_53914</name>
</gene>
<feature type="domain" description="MRH" evidence="21">
    <location>
        <begin position="37"/>
        <end position="199"/>
    </location>
</feature>
<comment type="similarity">
    <text evidence="5">Belongs to the ATG27 family.</text>
</comment>
<dbReference type="EMBL" id="KZ301971">
    <property type="protein sequence ID" value="PFH54097.1"/>
    <property type="molecule type" value="Genomic_DNA"/>
</dbReference>
<name>A0A2A9NZQ7_9AGAR</name>
<keyword evidence="14" id="KW-0496">Mitochondrion</keyword>
<comment type="subcellular location">
    <subcellularLocation>
        <location evidence="2">Cytoplasmic vesicle membrane</location>
        <topology evidence="2">Single-pass type I membrane protein</topology>
    </subcellularLocation>
    <subcellularLocation>
        <location evidence="4">Golgi apparatus membrane</location>
        <topology evidence="4">Single-pass type I membrane protein</topology>
    </subcellularLocation>
    <subcellularLocation>
        <location evidence="1">Mitochondrion membrane</location>
        <topology evidence="1">Single-pass membrane protein</topology>
    </subcellularLocation>
    <subcellularLocation>
        <location evidence="3">Preautophagosomal structure membrane</location>
        <topology evidence="3">Single-pass type I membrane protein</topology>
    </subcellularLocation>
</comment>
<evidence type="ECO:0000256" key="6">
    <source>
        <dbReference type="ARBA" id="ARBA00013776"/>
    </source>
</evidence>
<keyword evidence="23" id="KW-1185">Reference proteome</keyword>
<keyword evidence="13" id="KW-0333">Golgi apparatus</keyword>
<dbReference type="SUPFAM" id="SSF50911">
    <property type="entry name" value="Mannose 6-phosphate receptor domain"/>
    <property type="match status" value="1"/>
</dbReference>
<keyword evidence="9 20" id="KW-0732">Signal</keyword>
<feature type="signal peptide" evidence="20">
    <location>
        <begin position="1"/>
        <end position="32"/>
    </location>
</feature>
<proteinExistence type="inferred from homology"/>
<evidence type="ECO:0000313" key="22">
    <source>
        <dbReference type="EMBL" id="PFH54097.1"/>
    </source>
</evidence>
<dbReference type="GO" id="GO:0031966">
    <property type="term" value="C:mitochondrial membrane"/>
    <property type="evidence" value="ECO:0007669"/>
    <property type="project" value="UniProtKB-SubCell"/>
</dbReference>
<dbReference type="STRING" id="703135.A0A2A9NZQ7"/>
<evidence type="ECO:0000259" key="21">
    <source>
        <dbReference type="PROSITE" id="PS51914"/>
    </source>
</evidence>
<dbReference type="PANTHER" id="PTHR15071:SF13">
    <property type="entry name" value="AUTOPHAGY-RELATED PROTEIN 27"/>
    <property type="match status" value="1"/>
</dbReference>
<evidence type="ECO:0000256" key="4">
    <source>
        <dbReference type="ARBA" id="ARBA00004614"/>
    </source>
</evidence>
<evidence type="ECO:0000313" key="23">
    <source>
        <dbReference type="Proteomes" id="UP000242287"/>
    </source>
</evidence>
<dbReference type="GO" id="GO:0000139">
    <property type="term" value="C:Golgi membrane"/>
    <property type="evidence" value="ECO:0007669"/>
    <property type="project" value="UniProtKB-SubCell"/>
</dbReference>
<evidence type="ECO:0000256" key="19">
    <source>
        <dbReference type="SAM" id="Phobius"/>
    </source>
</evidence>
<evidence type="ECO:0000256" key="9">
    <source>
        <dbReference type="ARBA" id="ARBA00022729"/>
    </source>
</evidence>
<evidence type="ECO:0000256" key="1">
    <source>
        <dbReference type="ARBA" id="ARBA00004304"/>
    </source>
</evidence>
<evidence type="ECO:0000256" key="7">
    <source>
        <dbReference type="ARBA" id="ARBA00022448"/>
    </source>
</evidence>
<dbReference type="InterPro" id="IPR018939">
    <property type="entry name" value="Autophagy-rel_prot_27"/>
</dbReference>
<evidence type="ECO:0000256" key="5">
    <source>
        <dbReference type="ARBA" id="ARBA00005363"/>
    </source>
</evidence>
<evidence type="ECO:0000256" key="11">
    <source>
        <dbReference type="ARBA" id="ARBA00022989"/>
    </source>
</evidence>
<keyword evidence="8 19" id="KW-0812">Transmembrane</keyword>